<evidence type="ECO:0000256" key="5">
    <source>
        <dbReference type="ARBA" id="ARBA00041396"/>
    </source>
</evidence>
<evidence type="ECO:0000256" key="1">
    <source>
        <dbReference type="ARBA" id="ARBA00013038"/>
    </source>
</evidence>
<evidence type="ECO:0000313" key="8">
    <source>
        <dbReference type="EMBL" id="CAL4124452.1"/>
    </source>
</evidence>
<dbReference type="GO" id="GO:0004438">
    <property type="term" value="F:phosphatidylinositol-3-phosphate phosphatase activity"/>
    <property type="evidence" value="ECO:0007669"/>
    <property type="project" value="UniProtKB-EC"/>
</dbReference>
<evidence type="ECO:0000256" key="3">
    <source>
        <dbReference type="ARBA" id="ARBA00036807"/>
    </source>
</evidence>
<accession>A0AAV2RF85</accession>
<comment type="caution">
    <text evidence="8">The sequence shown here is derived from an EMBL/GenBank/DDBJ whole genome shotgun (WGS) entry which is preliminary data.</text>
</comment>
<keyword evidence="9" id="KW-1185">Reference proteome</keyword>
<evidence type="ECO:0000259" key="7">
    <source>
        <dbReference type="Pfam" id="PF02383"/>
    </source>
</evidence>
<dbReference type="GO" id="GO:0046856">
    <property type="term" value="P:phosphatidylinositol dephosphorylation"/>
    <property type="evidence" value="ECO:0007669"/>
    <property type="project" value="TreeGrafter"/>
</dbReference>
<feature type="non-terminal residue" evidence="8">
    <location>
        <position position="1"/>
    </location>
</feature>
<evidence type="ECO:0000313" key="9">
    <source>
        <dbReference type="Proteomes" id="UP001497623"/>
    </source>
</evidence>
<dbReference type="AlphaFoldDB" id="A0AAV2RF85"/>
<dbReference type="Pfam" id="PF02383">
    <property type="entry name" value="Syja_N"/>
    <property type="match status" value="1"/>
</dbReference>
<comment type="catalytic activity">
    <reaction evidence="3">
        <text>a 1,2-diacyl-sn-glycero-3-phospho-(1D-myo-inositol 4-phosphate) + H2O = a 1,2-diacyl-sn-glycero-3-phospho-(1D-myo-inositol) + phosphate</text>
        <dbReference type="Rhea" id="RHEA:55652"/>
        <dbReference type="ChEBI" id="CHEBI:15377"/>
        <dbReference type="ChEBI" id="CHEBI:43474"/>
        <dbReference type="ChEBI" id="CHEBI:57880"/>
        <dbReference type="ChEBI" id="CHEBI:58178"/>
    </reaction>
    <physiologicalReaction direction="left-to-right" evidence="3">
        <dbReference type="Rhea" id="RHEA:55653"/>
    </physiologicalReaction>
</comment>
<dbReference type="GO" id="GO:0005783">
    <property type="term" value="C:endoplasmic reticulum"/>
    <property type="evidence" value="ECO:0007669"/>
    <property type="project" value="TreeGrafter"/>
</dbReference>
<dbReference type="EC" id="3.1.3.64" evidence="1"/>
<dbReference type="PANTHER" id="PTHR45662:SF2">
    <property type="entry name" value="PHOSPHATIDYLINOSITOL-3-PHOSPHATASE SAC1"/>
    <property type="match status" value="1"/>
</dbReference>
<dbReference type="InterPro" id="IPR002013">
    <property type="entry name" value="SAC_dom"/>
</dbReference>
<gene>
    <name evidence="8" type="ORF">MNOR_LOCUS24519</name>
</gene>
<reference evidence="8 9" key="1">
    <citation type="submission" date="2024-05" db="EMBL/GenBank/DDBJ databases">
        <authorList>
            <person name="Wallberg A."/>
        </authorList>
    </citation>
    <scope>NUCLEOTIDE SEQUENCE [LARGE SCALE GENOMIC DNA]</scope>
</reference>
<sequence length="191" mass="21791">VNIGIVRRRIGVFGKQRLGSAMASLAFRVYQKTNPDQDFAILLENKKTKNSLLFQAGTVATLSQPETDAVRGDHYGRILDAYGCLGVLQYCPRENTELYLVVITRCMKVCSFLGSYIYKIQEIDIISLSHIRPSNYKPQNDDEGWMKELKKILNNETFYFSAAQGGAESLDLTLCAQRRDKTNKTDNRFFW</sequence>
<evidence type="ECO:0000256" key="2">
    <source>
        <dbReference type="ARBA" id="ARBA00036631"/>
    </source>
</evidence>
<dbReference type="GO" id="GO:0043812">
    <property type="term" value="F:phosphatidylinositol-4-phosphate phosphatase activity"/>
    <property type="evidence" value="ECO:0007669"/>
    <property type="project" value="TreeGrafter"/>
</dbReference>
<dbReference type="EMBL" id="CAXKWB010022583">
    <property type="protein sequence ID" value="CAL4124452.1"/>
    <property type="molecule type" value="Genomic_DNA"/>
</dbReference>
<protein>
    <recommendedName>
        <fullName evidence="4">Phosphatidylinositol-3-phosphatase SAC1</fullName>
        <ecNumber evidence="1">3.1.3.64</ecNumber>
    </recommendedName>
    <alternativeName>
        <fullName evidence="6">Phosphatidylinositol-4-phosphate phosphatase</fullName>
    </alternativeName>
    <alternativeName>
        <fullName evidence="5">Suppressor of actin mutations 1-like protein</fullName>
    </alternativeName>
</protein>
<evidence type="ECO:0000256" key="6">
    <source>
        <dbReference type="ARBA" id="ARBA00041911"/>
    </source>
</evidence>
<proteinExistence type="predicted"/>
<feature type="non-terminal residue" evidence="8">
    <location>
        <position position="191"/>
    </location>
</feature>
<dbReference type="Proteomes" id="UP001497623">
    <property type="component" value="Unassembled WGS sequence"/>
</dbReference>
<evidence type="ECO:0000256" key="4">
    <source>
        <dbReference type="ARBA" id="ARBA00040795"/>
    </source>
</evidence>
<dbReference type="PANTHER" id="PTHR45662">
    <property type="entry name" value="PHOSPHATIDYLINOSITIDE PHOSPHATASE SAC1"/>
    <property type="match status" value="1"/>
</dbReference>
<feature type="domain" description="SAC" evidence="7">
    <location>
        <begin position="82"/>
        <end position="191"/>
    </location>
</feature>
<name>A0AAV2RF85_MEGNR</name>
<organism evidence="8 9">
    <name type="scientific">Meganyctiphanes norvegica</name>
    <name type="common">Northern krill</name>
    <name type="synonym">Thysanopoda norvegica</name>
    <dbReference type="NCBI Taxonomy" id="48144"/>
    <lineage>
        <taxon>Eukaryota</taxon>
        <taxon>Metazoa</taxon>
        <taxon>Ecdysozoa</taxon>
        <taxon>Arthropoda</taxon>
        <taxon>Crustacea</taxon>
        <taxon>Multicrustacea</taxon>
        <taxon>Malacostraca</taxon>
        <taxon>Eumalacostraca</taxon>
        <taxon>Eucarida</taxon>
        <taxon>Euphausiacea</taxon>
        <taxon>Euphausiidae</taxon>
        <taxon>Meganyctiphanes</taxon>
    </lineage>
</organism>
<comment type="catalytic activity">
    <reaction evidence="2">
        <text>a 1,2-diacyl-sn-glycero-3-phospho-(1D-myo-inositol-3-phosphate) + H2O = a 1,2-diacyl-sn-glycero-3-phospho-(1D-myo-inositol) + phosphate</text>
        <dbReference type="Rhea" id="RHEA:12316"/>
        <dbReference type="ChEBI" id="CHEBI:15377"/>
        <dbReference type="ChEBI" id="CHEBI:43474"/>
        <dbReference type="ChEBI" id="CHEBI:57880"/>
        <dbReference type="ChEBI" id="CHEBI:58088"/>
        <dbReference type="EC" id="3.1.3.64"/>
    </reaction>
    <physiologicalReaction direction="left-to-right" evidence="2">
        <dbReference type="Rhea" id="RHEA:12317"/>
    </physiologicalReaction>
</comment>